<evidence type="ECO:0000313" key="5">
    <source>
        <dbReference type="EMBL" id="KPJ22415.1"/>
    </source>
</evidence>
<dbReference type="InterPro" id="IPR012340">
    <property type="entry name" value="NA-bd_OB-fold"/>
</dbReference>
<evidence type="ECO:0000256" key="2">
    <source>
        <dbReference type="ARBA" id="ARBA00022884"/>
    </source>
</evidence>
<sequence>MIFAYNKEQVGDVLMVILQDKKDIARQVERRGRVARVFDTKTGNTLAWNIFDVSELMTITGNGQVFLSDQEVAILNEELAKEGFDERFEASQGPVFVVGQIVEMLAHPDSDHLNICQVQIASDKTVQIVAGAPNAAVGLKTIVALPGAMMPNGSLIFPGKLRGEDSFGMMCAPRELALPNAPQKRGIIELSETAVIGEAFDPAKHWQGQA</sequence>
<dbReference type="EMBL" id="LHQM01000015">
    <property type="protein sequence ID" value="KPJ22415.1"/>
    <property type="molecule type" value="Genomic_DNA"/>
</dbReference>
<dbReference type="InterPro" id="IPR037154">
    <property type="entry name" value="YtpR-like_sf"/>
</dbReference>
<dbReference type="GO" id="GO:0000049">
    <property type="term" value="F:tRNA binding"/>
    <property type="evidence" value="ECO:0007669"/>
    <property type="project" value="UniProtKB-UniRule"/>
</dbReference>
<feature type="domain" description="TRNA-binding" evidence="4">
    <location>
        <begin position="90"/>
        <end position="201"/>
    </location>
</feature>
<dbReference type="PATRIC" id="fig|119224.3.peg.502"/>
<proteinExistence type="predicted"/>
<dbReference type="Pfam" id="PF01588">
    <property type="entry name" value="tRNA_bind"/>
    <property type="match status" value="1"/>
</dbReference>
<dbReference type="AlphaFoldDB" id="A0A0P6S5K2"/>
<dbReference type="Gene3D" id="2.40.50.140">
    <property type="entry name" value="Nucleic acid-binding proteins"/>
    <property type="match status" value="1"/>
</dbReference>
<keyword evidence="6" id="KW-1185">Reference proteome</keyword>
<reference evidence="5 6" key="1">
    <citation type="submission" date="2015-08" db="EMBL/GenBank/DDBJ databases">
        <title>Genome sequence of Streptococcus phocae subsp. phocae ATCC 51973T isolated from liver specimen obtained from seal.</title>
        <authorList>
            <person name="Avendano-Herrera R."/>
        </authorList>
    </citation>
    <scope>NUCLEOTIDE SEQUENCE [LARGE SCALE GENOMIC DNA]</scope>
    <source>
        <strain evidence="5 6">ATCC 51973</strain>
    </source>
</reference>
<dbReference type="Proteomes" id="UP000049578">
    <property type="component" value="Unassembled WGS sequence"/>
</dbReference>
<dbReference type="NCBIfam" id="NF045760">
    <property type="entry name" value="YtpR"/>
    <property type="match status" value="1"/>
</dbReference>
<comment type="caution">
    <text evidence="5">The sequence shown here is derived from an EMBL/GenBank/DDBJ whole genome shotgun (WGS) entry which is preliminary data.</text>
</comment>
<organism evidence="5 6">
    <name type="scientific">Streptococcus phocae</name>
    <dbReference type="NCBI Taxonomy" id="119224"/>
    <lineage>
        <taxon>Bacteria</taxon>
        <taxon>Bacillati</taxon>
        <taxon>Bacillota</taxon>
        <taxon>Bacilli</taxon>
        <taxon>Lactobacillales</taxon>
        <taxon>Streptococcaceae</taxon>
        <taxon>Streptococcus</taxon>
    </lineage>
</organism>
<dbReference type="SUPFAM" id="SSF50249">
    <property type="entry name" value="Nucleic acid-binding proteins"/>
    <property type="match status" value="1"/>
</dbReference>
<protein>
    <submittedName>
        <fullName evidence="5">tRNA-binding protein</fullName>
    </submittedName>
</protein>
<dbReference type="InterPro" id="IPR002547">
    <property type="entry name" value="tRNA-bd_dom"/>
</dbReference>
<accession>A0A0P6S5K2</accession>
<dbReference type="STRING" id="119224.AKK44_04835"/>
<dbReference type="CDD" id="cd02796">
    <property type="entry name" value="tRNA_bind_bactPheRS"/>
    <property type="match status" value="1"/>
</dbReference>
<dbReference type="PROSITE" id="PS50886">
    <property type="entry name" value="TRBD"/>
    <property type="match status" value="1"/>
</dbReference>
<evidence type="ECO:0000313" key="6">
    <source>
        <dbReference type="Proteomes" id="UP000049578"/>
    </source>
</evidence>
<evidence type="ECO:0000256" key="1">
    <source>
        <dbReference type="ARBA" id="ARBA00022555"/>
    </source>
</evidence>
<dbReference type="Gene3D" id="3.30.1940.10">
    <property type="entry name" value="YtpR-like"/>
    <property type="match status" value="1"/>
</dbReference>
<dbReference type="InterPro" id="IPR033714">
    <property type="entry name" value="tRNA_bind_bactPheRS"/>
</dbReference>
<evidence type="ECO:0000259" key="4">
    <source>
        <dbReference type="PROSITE" id="PS50886"/>
    </source>
</evidence>
<evidence type="ECO:0000256" key="3">
    <source>
        <dbReference type="PROSITE-ProRule" id="PRU00209"/>
    </source>
</evidence>
<dbReference type="InterPro" id="IPR027855">
    <property type="entry name" value="DUF4479"/>
</dbReference>
<dbReference type="RefSeq" id="WP_054278750.1">
    <property type="nucleotide sequence ID" value="NZ_LHQM01000015.1"/>
</dbReference>
<name>A0A0P6S5K2_9STRE</name>
<keyword evidence="2 3" id="KW-0694">RNA-binding</keyword>
<gene>
    <name evidence="5" type="ORF">AKK44_04835</name>
</gene>
<dbReference type="Pfam" id="PF14794">
    <property type="entry name" value="DUF4479"/>
    <property type="match status" value="1"/>
</dbReference>
<dbReference type="FunFam" id="2.40.50.140:FF:000258">
    <property type="entry name" value="Phenylalanine--tRNA ligase beta subunit"/>
    <property type="match status" value="1"/>
</dbReference>
<keyword evidence="1 3" id="KW-0820">tRNA-binding</keyword>